<evidence type="ECO:0000313" key="2">
    <source>
        <dbReference type="EMBL" id="AKQ45842.1"/>
    </source>
</evidence>
<feature type="domain" description="AB hydrolase-1" evidence="1">
    <location>
        <begin position="42"/>
        <end position="210"/>
    </location>
</feature>
<dbReference type="Gene3D" id="3.40.50.1820">
    <property type="entry name" value="alpha/beta hydrolase"/>
    <property type="match status" value="1"/>
</dbReference>
<reference evidence="2 3" key="1">
    <citation type="submission" date="2015-01" db="EMBL/GenBank/DDBJ databases">
        <title>Rufibacter sp./DG31D/ whole genome sequencing.</title>
        <authorList>
            <person name="Kim M.K."/>
            <person name="Srinivasan S."/>
            <person name="Lee J.-J."/>
        </authorList>
    </citation>
    <scope>NUCLEOTIDE SEQUENCE [LARGE SCALE GENOMIC DNA]</scope>
    <source>
        <strain evidence="2 3">DG31D</strain>
    </source>
</reference>
<dbReference type="AlphaFoldDB" id="A0A0H4VPI6"/>
<dbReference type="InterPro" id="IPR000073">
    <property type="entry name" value="AB_hydrolase_1"/>
</dbReference>
<evidence type="ECO:0000259" key="1">
    <source>
        <dbReference type="Pfam" id="PF12697"/>
    </source>
</evidence>
<proteinExistence type="predicted"/>
<dbReference type="Proteomes" id="UP000036458">
    <property type="component" value="Chromosome"/>
</dbReference>
<organism evidence="2 3">
    <name type="scientific">Rufibacter radiotolerans</name>
    <dbReference type="NCBI Taxonomy" id="1379910"/>
    <lineage>
        <taxon>Bacteria</taxon>
        <taxon>Pseudomonadati</taxon>
        <taxon>Bacteroidota</taxon>
        <taxon>Cytophagia</taxon>
        <taxon>Cytophagales</taxon>
        <taxon>Hymenobacteraceae</taxon>
        <taxon>Rufibacter</taxon>
    </lineage>
</organism>
<dbReference type="OrthoDB" id="659408at2"/>
<dbReference type="KEGG" id="ruf:TH63_09615"/>
<dbReference type="PATRIC" id="fig|1379910.4.peg.2087"/>
<dbReference type="SUPFAM" id="SSF53474">
    <property type="entry name" value="alpha/beta-Hydrolases"/>
    <property type="match status" value="1"/>
</dbReference>
<keyword evidence="3" id="KW-1185">Reference proteome</keyword>
<gene>
    <name evidence="2" type="ORF">TH63_09615</name>
</gene>
<protein>
    <recommendedName>
        <fullName evidence="1">AB hydrolase-1 domain-containing protein</fullName>
    </recommendedName>
</protein>
<dbReference type="EMBL" id="CP010777">
    <property type="protein sequence ID" value="AKQ45842.1"/>
    <property type="molecule type" value="Genomic_DNA"/>
</dbReference>
<sequence length="217" mass="24712">MAQPPLYLLSGLGADERMFQFLDLHHPNPRVLKWITPDPEDTLATYALKLTQQMEPSQEPPIVIGLSFGGMVAQELARQIPVKRLILISTLVDTNQIALHYRFWGWLKVQKWLPFEIAKRFTGLGAWLFGVDSAEDKAIFRSIIQDTDVPTLRWSLTQILTWHSPSPPPEAIIIHGDRDKLLPVPKVPHLHLVKGGEHLIVLNRAKEVSELVNRYLD</sequence>
<dbReference type="RefSeq" id="WP_048920760.1">
    <property type="nucleotide sequence ID" value="NZ_CP010777.1"/>
</dbReference>
<dbReference type="InterPro" id="IPR029058">
    <property type="entry name" value="AB_hydrolase_fold"/>
</dbReference>
<evidence type="ECO:0000313" key="3">
    <source>
        <dbReference type="Proteomes" id="UP000036458"/>
    </source>
</evidence>
<dbReference type="Pfam" id="PF12697">
    <property type="entry name" value="Abhydrolase_6"/>
    <property type="match status" value="1"/>
</dbReference>
<accession>A0A0H4VPI6</accession>
<dbReference type="STRING" id="1379910.TH63_09615"/>
<name>A0A0H4VPI6_9BACT</name>